<accession>A0AA90UWG2</accession>
<keyword evidence="3 6" id="KW-0732">Signal</keyword>
<dbReference type="RefSeq" id="WP_153118717.1">
    <property type="nucleotide sequence ID" value="NZ_VZCC01000039.1"/>
</dbReference>
<feature type="region of interest" description="Disordered" evidence="5">
    <location>
        <begin position="49"/>
        <end position="73"/>
    </location>
</feature>
<name>A0AA90UWG2_9BACT</name>
<evidence type="ECO:0000256" key="6">
    <source>
        <dbReference type="SAM" id="SignalP"/>
    </source>
</evidence>
<dbReference type="Pfam" id="PF06321">
    <property type="entry name" value="P_gingi_FimA"/>
    <property type="match status" value="1"/>
</dbReference>
<proteinExistence type="inferred from homology"/>
<organism evidence="8 9">
    <name type="scientific">Segatella copri</name>
    <dbReference type="NCBI Taxonomy" id="165179"/>
    <lineage>
        <taxon>Bacteria</taxon>
        <taxon>Pseudomonadati</taxon>
        <taxon>Bacteroidota</taxon>
        <taxon>Bacteroidia</taxon>
        <taxon>Bacteroidales</taxon>
        <taxon>Prevotellaceae</taxon>
        <taxon>Segatella</taxon>
    </lineage>
</organism>
<dbReference type="EMBL" id="VZCC01000039">
    <property type="protein sequence ID" value="MQN83621.1"/>
    <property type="molecule type" value="Genomic_DNA"/>
</dbReference>
<comment type="caution">
    <text evidence="8">The sequence shown here is derived from an EMBL/GenBank/DDBJ whole genome shotgun (WGS) entry which is preliminary data.</text>
</comment>
<reference evidence="9" key="1">
    <citation type="submission" date="2019-09" db="EMBL/GenBank/DDBJ databases">
        <title>Distinct polysaccharide growth profiles of human intestinal Prevotella copri isolates.</title>
        <authorList>
            <person name="Fehlner-Peach H."/>
            <person name="Magnabosco C."/>
            <person name="Raghavan V."/>
            <person name="Scher J.U."/>
            <person name="Tett A."/>
            <person name="Cox L.M."/>
            <person name="Gottsegen C."/>
            <person name="Watters A."/>
            <person name="Wiltshire- Gordon J.D."/>
            <person name="Segata N."/>
            <person name="Bonneau R."/>
            <person name="Littman D.R."/>
        </authorList>
    </citation>
    <scope>NUCLEOTIDE SEQUENCE [LARGE SCALE GENOMIC DNA]</scope>
    <source>
        <strain evidence="9">iAA108</strain>
    </source>
</reference>
<comment type="subcellular location">
    <subcellularLocation>
        <location evidence="1">Fimbrium</location>
    </subcellularLocation>
</comment>
<evidence type="ECO:0000313" key="8">
    <source>
        <dbReference type="EMBL" id="MQN83621.1"/>
    </source>
</evidence>
<evidence type="ECO:0000259" key="7">
    <source>
        <dbReference type="Pfam" id="PF06321"/>
    </source>
</evidence>
<feature type="chain" id="PRO_5041695346" description="Major fimbrial subunit protein N-terminal domain-containing protein" evidence="6">
    <location>
        <begin position="29"/>
        <end position="477"/>
    </location>
</feature>
<dbReference type="AlphaFoldDB" id="A0AA90UWG2"/>
<sequence length="477" mass="52445">MRKHIMKYMACLVMLLLTFAACSPDSDASDPGSNTNKTYTLHFNLSPVSGSSASSRAETYTAGSPNTWEDGSKEENMKSWTVVFVKSSDRTVAKVVKQPSVEEGNVKEDDVTVTGLEAGTYSVYSFANISDADLGTITEGSPSPDFDSKSFAVNGNDMDIKANGIPMSNKQEVTIGSDGQPDVKDLYVVRMLSKITLKFRNMTGEDITVKNVSISDITSNPAAGTENIMLLPKTSVSSTNVAQAPNLVENAASDEFKHTITSGLIVAKNTTDYDNSRSVSFYVNESKAGNAYPYFVVTLETNVGSQRYFMYTDWNQIARNDHHVLKLALSDYKLRLKVEDFGSIGSAPSLKDDGKQLNLIFHDLEEFHIVPSVTKYSDESSSVSFTNLEWKKLSESETGAESKAFSTKPYIVSSKDRIEAETKGELGNKIGPIIYQLSVKVNDATDSPTLVYRVAISQDLTWYKARRHNGAFWICKQ</sequence>
<evidence type="ECO:0000256" key="1">
    <source>
        <dbReference type="ARBA" id="ARBA00004561"/>
    </source>
</evidence>
<gene>
    <name evidence="8" type="ORF">F7D74_06445</name>
</gene>
<feature type="domain" description="Major fimbrial subunit protein N-terminal" evidence="7">
    <location>
        <begin position="61"/>
        <end position="179"/>
    </location>
</feature>
<evidence type="ECO:0000256" key="4">
    <source>
        <dbReference type="ARBA" id="ARBA00023263"/>
    </source>
</evidence>
<dbReference type="GO" id="GO:0009289">
    <property type="term" value="C:pilus"/>
    <property type="evidence" value="ECO:0007669"/>
    <property type="project" value="UniProtKB-SubCell"/>
</dbReference>
<dbReference type="InterPro" id="IPR029141">
    <property type="entry name" value="FimA_N"/>
</dbReference>
<dbReference type="Proteomes" id="UP000421408">
    <property type="component" value="Unassembled WGS sequence"/>
</dbReference>
<keyword evidence="4" id="KW-0281">Fimbrium</keyword>
<evidence type="ECO:0000313" key="9">
    <source>
        <dbReference type="Proteomes" id="UP000421408"/>
    </source>
</evidence>
<feature type="signal peptide" evidence="6">
    <location>
        <begin position="1"/>
        <end position="28"/>
    </location>
</feature>
<evidence type="ECO:0000256" key="5">
    <source>
        <dbReference type="SAM" id="MobiDB-lite"/>
    </source>
</evidence>
<comment type="similarity">
    <text evidence="2">Belongs to the bacteroidetes fimbrillin superfamily. FimA/Mfa1 family.</text>
</comment>
<evidence type="ECO:0000256" key="3">
    <source>
        <dbReference type="ARBA" id="ARBA00022729"/>
    </source>
</evidence>
<evidence type="ECO:0000256" key="2">
    <source>
        <dbReference type="ARBA" id="ARBA00006011"/>
    </source>
</evidence>
<feature type="compositionally biased region" description="Polar residues" evidence="5">
    <location>
        <begin position="56"/>
        <end position="69"/>
    </location>
</feature>
<protein>
    <recommendedName>
        <fullName evidence="7">Major fimbrial subunit protein N-terminal domain-containing protein</fullName>
    </recommendedName>
</protein>
<dbReference type="PROSITE" id="PS51257">
    <property type="entry name" value="PROKAR_LIPOPROTEIN"/>
    <property type="match status" value="1"/>
</dbReference>